<proteinExistence type="inferred from homology"/>
<dbReference type="EC" id="1.4.1.2" evidence="5"/>
<keyword evidence="2 5" id="KW-0560">Oxidoreductase</keyword>
<dbReference type="SMART" id="SM00839">
    <property type="entry name" value="ELFV_dehydrog"/>
    <property type="match status" value="1"/>
</dbReference>
<evidence type="ECO:0000313" key="6">
    <source>
        <dbReference type="Proteomes" id="UP000283634"/>
    </source>
</evidence>
<dbReference type="InterPro" id="IPR056365">
    <property type="entry name" value="NAD-GDH_2nd"/>
</dbReference>
<dbReference type="Proteomes" id="UP000283634">
    <property type="component" value="Unassembled WGS sequence"/>
</dbReference>
<dbReference type="OrthoDB" id="184415at2759"/>
<evidence type="ECO:0000256" key="2">
    <source>
        <dbReference type="ARBA" id="ARBA00023002"/>
    </source>
</evidence>
<dbReference type="InterPro" id="IPR006096">
    <property type="entry name" value="Glu/Leu/Phe/Val/Trp_DH_C"/>
</dbReference>
<dbReference type="InterPro" id="IPR036291">
    <property type="entry name" value="NAD(P)-bd_dom_sf"/>
</dbReference>
<keyword evidence="6" id="KW-1185">Reference proteome</keyword>
<evidence type="ECO:0000256" key="3">
    <source>
        <dbReference type="ARBA" id="ARBA00023027"/>
    </source>
</evidence>
<dbReference type="AlphaFoldDB" id="A0A3R7KF21"/>
<dbReference type="GO" id="GO:0006538">
    <property type="term" value="P:L-glutamate catabolic process"/>
    <property type="evidence" value="ECO:0007669"/>
    <property type="project" value="TreeGrafter"/>
</dbReference>
<dbReference type="Gene3D" id="3.40.50.720">
    <property type="entry name" value="NAD(P)-binding Rossmann-like Domain"/>
    <property type="match status" value="1"/>
</dbReference>
<feature type="domain" description="Glutamate/phenylalanine/leucine/valine/L-tryptophan dehydrogenase C-terminal" evidence="4">
    <location>
        <begin position="610"/>
        <end position="890"/>
    </location>
</feature>
<accession>A0A3R7KF21</accession>
<dbReference type="InterPro" id="IPR046346">
    <property type="entry name" value="Aminoacid_DH-like_N_sf"/>
</dbReference>
<comment type="caution">
    <text evidence="5">The sequence shown here is derived from an EMBL/GenBank/DDBJ whole genome shotgun (WGS) entry which is preliminary data.</text>
</comment>
<dbReference type="OMA" id="DEYGMTS"/>
<evidence type="ECO:0000313" key="5">
    <source>
        <dbReference type="EMBL" id="RNE99200.1"/>
    </source>
</evidence>
<sequence length="997" mass="112813">MWRFGVRACVATAALRYHAGDSFRFLTTDMNADTIIEVAKRRSAFDETSIRSAVQFFTGDLTDGSYGRCYSEDEAASHVMGFLCAKAKQMMGEPFEHVHETEDSAFYICAHDHASQLRTVRRLSMFVGREKKPKQSISMRGYTTDGGSTCVYTAKWQPFVNPNPAPEERDIKQLASRVFLEERSPELQKRYEELLERFDDSVGPVFTVLEGEGGEMCFSMAIAADRNYYLASLMAIIQEIPGAVVHRCFSETFSSGVHIYTLYVAGASSAQLQDRASMVGLLPNRPPNSITRLHEDLVFNVEQSVFTDSALVFAFYFTPNPTSDDYRHLRTVLSRESTGINRLNSLRNSLTLEMMSERYIGTLISQYPEYMIEIYEDFRRGTTPVSRQAIEKKIVDRFREDQRPMHDVEIFKSLLRFNEVVVKHNFFKKEKVALCFRLDPSFLKELEYPRVPHGVFLLAGGQWRGFHVRFTDIARGGIRIILSKENAYRRNKRSVFQENYNLAYTQLLKNKDIPEGGSKGTILVSSRYLTRFDYSRCQRVFLQYTDALLDTILPGESGIVDNLKQTEILFLGPDENTAGTFPSDGALHSKRRGYSAWKSFTTGKDPSMGGIPHDVYGMTTRSVRTFVRGVYSKLGLKEEEMTKFQTGGPDGDLGSNEILQSREKLVAISDISGSLHDPNGIDREELKRLALRRLQLSHFDKSKLSPKGFLVLTEDKNVVLPDGTYVDDGALFRDEFHFTKYTEADVFVPCGGRPRSVTLANVGRFLKVPDVEGEAMLAGKFQMPESLKFKIIVEGANLFISQDARLALERCGVVLFKDASGNKGGVTSSSLEVYAGLALSDEEHAKYMCVQNPEKVPEFYKNYVNDIIARIENNAQREFDAIWRDHESHPGTPKTIIADALSGKNVQMRASMLASDAFKNQKLVRYILQHYTPKTLLEVVPLDLLMQRVPVAYQHAICAMWLASEYVYSTGMDSNEFDFFSFMSIHIERASAMAKGK</sequence>
<comment type="similarity">
    <text evidence="1">Belongs to the Glu/Leu/Phe/Val dehydrogenases family.</text>
</comment>
<dbReference type="PANTHER" id="PTHR11606:SF24">
    <property type="entry name" value="NAD-SPECIFIC GLUTAMATE DEHYDROGENASE"/>
    <property type="match status" value="1"/>
</dbReference>
<dbReference type="GeneID" id="40332259"/>
<dbReference type="PANTHER" id="PTHR11606">
    <property type="entry name" value="GLUTAMATE DEHYDROGENASE"/>
    <property type="match status" value="1"/>
</dbReference>
<dbReference type="GO" id="GO:0004352">
    <property type="term" value="F:glutamate dehydrogenase (NAD+) activity"/>
    <property type="evidence" value="ECO:0007669"/>
    <property type="project" value="UniProtKB-EC"/>
</dbReference>
<keyword evidence="3" id="KW-0520">NAD</keyword>
<evidence type="ECO:0000259" key="4">
    <source>
        <dbReference type="SMART" id="SM00839"/>
    </source>
</evidence>
<dbReference type="RefSeq" id="XP_029235064.1">
    <property type="nucleotide sequence ID" value="XM_029385078.1"/>
</dbReference>
<name>A0A3R7KF21_TRYRA</name>
<gene>
    <name evidence="5" type="ORF">TraAM80_08326</name>
</gene>
<dbReference type="GO" id="GO:0005739">
    <property type="term" value="C:mitochondrion"/>
    <property type="evidence" value="ECO:0007669"/>
    <property type="project" value="TreeGrafter"/>
</dbReference>
<reference evidence="5 6" key="1">
    <citation type="journal article" date="2018" name="BMC Genomics">
        <title>Genomic comparison of Trypanosoma conorhini and Trypanosoma rangeli to Trypanosoma cruzi strains of high and low virulence.</title>
        <authorList>
            <person name="Bradwell K.R."/>
            <person name="Koparde V.N."/>
            <person name="Matveyev A.V."/>
            <person name="Serrano M.G."/>
            <person name="Alves J.M."/>
            <person name="Parikh H."/>
            <person name="Huang B."/>
            <person name="Lee V."/>
            <person name="Espinosa-Alvarez O."/>
            <person name="Ortiz P.A."/>
            <person name="Costa-Martins A.G."/>
            <person name="Teixeira M.M."/>
            <person name="Buck G.A."/>
        </authorList>
    </citation>
    <scope>NUCLEOTIDE SEQUENCE [LARGE SCALE GENOMIC DNA]</scope>
    <source>
        <strain evidence="5 6">AM80</strain>
    </source>
</reference>
<organism evidence="5 6">
    <name type="scientific">Trypanosoma rangeli</name>
    <dbReference type="NCBI Taxonomy" id="5698"/>
    <lineage>
        <taxon>Eukaryota</taxon>
        <taxon>Discoba</taxon>
        <taxon>Euglenozoa</taxon>
        <taxon>Kinetoplastea</taxon>
        <taxon>Metakinetoplastina</taxon>
        <taxon>Trypanosomatida</taxon>
        <taxon>Trypanosomatidae</taxon>
        <taxon>Trypanosoma</taxon>
        <taxon>Herpetosoma</taxon>
    </lineage>
</organism>
<evidence type="ECO:0000256" key="1">
    <source>
        <dbReference type="ARBA" id="ARBA00006382"/>
    </source>
</evidence>
<dbReference type="Pfam" id="PF23152">
    <property type="entry name" value="GDH_2nd"/>
    <property type="match status" value="1"/>
</dbReference>
<dbReference type="SUPFAM" id="SSF51735">
    <property type="entry name" value="NAD(P)-binding Rossmann-fold domains"/>
    <property type="match status" value="1"/>
</dbReference>
<dbReference type="Pfam" id="PF00208">
    <property type="entry name" value="ELFV_dehydrog"/>
    <property type="match status" value="1"/>
</dbReference>
<protein>
    <submittedName>
        <fullName evidence="5">Glutamate dehydrogenase</fullName>
        <ecNumber evidence="5">1.4.1.2</ecNumber>
    </submittedName>
</protein>
<dbReference type="VEuPathDB" id="TriTrypDB:TRSC58_05631"/>
<dbReference type="SUPFAM" id="SSF53223">
    <property type="entry name" value="Aminoacid dehydrogenase-like, N-terminal domain"/>
    <property type="match status" value="1"/>
</dbReference>
<dbReference type="EMBL" id="MKGL01000403">
    <property type="protein sequence ID" value="RNE99200.1"/>
    <property type="molecule type" value="Genomic_DNA"/>
</dbReference>